<accession>A0A4V0YY60</accession>
<protein>
    <recommendedName>
        <fullName evidence="3">Transposase IS66 central domain-containing protein</fullName>
    </recommendedName>
</protein>
<dbReference type="KEGG" id="kbs:EPA93_03410"/>
<organism evidence="1 2">
    <name type="scientific">Ktedonosporobacter rubrisoli</name>
    <dbReference type="NCBI Taxonomy" id="2509675"/>
    <lineage>
        <taxon>Bacteria</taxon>
        <taxon>Bacillati</taxon>
        <taxon>Chloroflexota</taxon>
        <taxon>Ktedonobacteria</taxon>
        <taxon>Ktedonobacterales</taxon>
        <taxon>Ktedonosporobacteraceae</taxon>
        <taxon>Ktedonosporobacter</taxon>
    </lineage>
</organism>
<reference evidence="1 2" key="1">
    <citation type="submission" date="2019-01" db="EMBL/GenBank/DDBJ databases">
        <title>Ktedonosporobacter rubrisoli SCAWS-G2.</title>
        <authorList>
            <person name="Huang Y."/>
            <person name="Yan B."/>
        </authorList>
    </citation>
    <scope>NUCLEOTIDE SEQUENCE [LARGE SCALE GENOMIC DNA]</scope>
    <source>
        <strain evidence="1 2">SCAWS-G2</strain>
    </source>
</reference>
<dbReference type="Proteomes" id="UP000290365">
    <property type="component" value="Chromosome"/>
</dbReference>
<keyword evidence="2" id="KW-1185">Reference proteome</keyword>
<name>A0A4V0YY60_KTERU</name>
<dbReference type="RefSeq" id="WP_129885690.1">
    <property type="nucleotide sequence ID" value="NZ_CP035758.1"/>
</dbReference>
<evidence type="ECO:0008006" key="3">
    <source>
        <dbReference type="Google" id="ProtNLM"/>
    </source>
</evidence>
<evidence type="ECO:0000313" key="1">
    <source>
        <dbReference type="EMBL" id="QBD75091.1"/>
    </source>
</evidence>
<evidence type="ECO:0000313" key="2">
    <source>
        <dbReference type="Proteomes" id="UP000290365"/>
    </source>
</evidence>
<dbReference type="OrthoDB" id="151215at2"/>
<gene>
    <name evidence="1" type="ORF">EPA93_03410</name>
</gene>
<proteinExistence type="predicted"/>
<sequence>MHSGNQSAKVVPCVQNCHQHLAAWDTQLKTTLLKTRVLHQDETGMHVSEEGWWVHGCATEHLTH</sequence>
<dbReference type="AlphaFoldDB" id="A0A4V0YY60"/>
<dbReference type="EMBL" id="CP035758">
    <property type="protein sequence ID" value="QBD75091.1"/>
    <property type="molecule type" value="Genomic_DNA"/>
</dbReference>